<reference evidence="2" key="1">
    <citation type="submission" date="2014-05" db="EMBL/GenBank/DDBJ databases">
        <title>Whole genome sequencing of Lactobacillus casei NRIC0644.</title>
        <authorList>
            <person name="Atarashi H."/>
            <person name="Yoshida Y."/>
            <person name="Fujimura S."/>
            <person name="Tanaka N."/>
            <person name="Shiwa Y."/>
            <person name="Yoshikawa H."/>
            <person name="Okada S."/>
            <person name="Nakagawa J."/>
        </authorList>
    </citation>
    <scope>NUCLEOTIDE SEQUENCE [LARGE SCALE GENOMIC DNA]</scope>
    <source>
        <strain evidence="2">NRIC0644</strain>
    </source>
</reference>
<dbReference type="RefSeq" id="WP_003567697.1">
    <property type="nucleotide sequence ID" value="NZ_BAYM01000151.1"/>
</dbReference>
<sequence length="148" mass="16873">MDLSQGVPIQIHLETFVTQGEDNETHVFDEPGTLVQMGNALYIRYQEVDEDAGTSMPVTMKLREDGDVQLSRGSSNGDTQLKLFFANEKRVLTRYRTPYGIIPVETVTPRIDVRMTTEPVAGEVYIEYQLFANNQHLGDYRLRLQFNA</sequence>
<comment type="caution">
    <text evidence="1">The sequence shown here is derived from an EMBL/GenBank/DDBJ whole genome shotgun (WGS) entry which is preliminary data.</text>
</comment>
<dbReference type="InterPro" id="IPR015231">
    <property type="entry name" value="DUF1934"/>
</dbReference>
<dbReference type="Pfam" id="PF09148">
    <property type="entry name" value="DUF1934"/>
    <property type="match status" value="1"/>
</dbReference>
<dbReference type="InterPro" id="IPR012674">
    <property type="entry name" value="Calycin"/>
</dbReference>
<evidence type="ECO:0000313" key="2">
    <source>
        <dbReference type="Proteomes" id="UP000032552"/>
    </source>
</evidence>
<dbReference type="Gene3D" id="2.40.128.20">
    <property type="match status" value="1"/>
</dbReference>
<evidence type="ECO:0000313" key="1">
    <source>
        <dbReference type="EMBL" id="GAN37349.1"/>
    </source>
</evidence>
<dbReference type="EMBL" id="BAYM01000151">
    <property type="protein sequence ID" value="GAN37349.1"/>
    <property type="molecule type" value="Genomic_DNA"/>
</dbReference>
<organism evidence="1 2">
    <name type="scientific">Lacticaseibacillus paracasei NRIC 0644</name>
    <dbReference type="NCBI Taxonomy" id="1435038"/>
    <lineage>
        <taxon>Bacteria</taxon>
        <taxon>Bacillati</taxon>
        <taxon>Bacillota</taxon>
        <taxon>Bacilli</taxon>
        <taxon>Lactobacillales</taxon>
        <taxon>Lactobacillaceae</taxon>
        <taxon>Lacticaseibacillus</taxon>
    </lineage>
</organism>
<dbReference type="Proteomes" id="UP000032552">
    <property type="component" value="Unassembled WGS sequence"/>
</dbReference>
<dbReference type="GeneID" id="57091144"/>
<dbReference type="SUPFAM" id="SSF50814">
    <property type="entry name" value="Lipocalins"/>
    <property type="match status" value="1"/>
</dbReference>
<gene>
    <name evidence="1" type="ORF">LC0644_1938</name>
</gene>
<dbReference type="AlphaFoldDB" id="A0A0C9PYU6"/>
<protein>
    <recommendedName>
        <fullName evidence="3">DUF1934 domain-containing protein</fullName>
    </recommendedName>
</protein>
<proteinExistence type="predicted"/>
<evidence type="ECO:0008006" key="3">
    <source>
        <dbReference type="Google" id="ProtNLM"/>
    </source>
</evidence>
<accession>A0A0C9PYU6</accession>
<name>A0A0C9PYU6_LACPA</name>